<evidence type="ECO:0000313" key="1">
    <source>
        <dbReference type="EMBL" id="KAJ9600054.1"/>
    </source>
</evidence>
<evidence type="ECO:0000313" key="2">
    <source>
        <dbReference type="Proteomes" id="UP001233999"/>
    </source>
</evidence>
<gene>
    <name evidence="1" type="ORF">L9F63_009671</name>
</gene>
<organism evidence="1 2">
    <name type="scientific">Diploptera punctata</name>
    <name type="common">Pacific beetle cockroach</name>
    <dbReference type="NCBI Taxonomy" id="6984"/>
    <lineage>
        <taxon>Eukaryota</taxon>
        <taxon>Metazoa</taxon>
        <taxon>Ecdysozoa</taxon>
        <taxon>Arthropoda</taxon>
        <taxon>Hexapoda</taxon>
        <taxon>Insecta</taxon>
        <taxon>Pterygota</taxon>
        <taxon>Neoptera</taxon>
        <taxon>Polyneoptera</taxon>
        <taxon>Dictyoptera</taxon>
        <taxon>Blattodea</taxon>
        <taxon>Blaberoidea</taxon>
        <taxon>Blaberidae</taxon>
        <taxon>Diplopterinae</taxon>
        <taxon>Diploptera</taxon>
    </lineage>
</organism>
<reference evidence="1" key="1">
    <citation type="journal article" date="2023" name="IScience">
        <title>Live-bearing cockroach genome reveals convergent evolutionary mechanisms linked to viviparity in insects and beyond.</title>
        <authorList>
            <person name="Fouks B."/>
            <person name="Harrison M.C."/>
            <person name="Mikhailova A.A."/>
            <person name="Marchal E."/>
            <person name="English S."/>
            <person name="Carruthers M."/>
            <person name="Jennings E.C."/>
            <person name="Chiamaka E.L."/>
            <person name="Frigard R.A."/>
            <person name="Pippel M."/>
            <person name="Attardo G.M."/>
            <person name="Benoit J.B."/>
            <person name="Bornberg-Bauer E."/>
            <person name="Tobe S.S."/>
        </authorList>
    </citation>
    <scope>NUCLEOTIDE SEQUENCE</scope>
    <source>
        <strain evidence="1">Stay&amp;Tobe</strain>
    </source>
</reference>
<reference evidence="1" key="2">
    <citation type="submission" date="2023-05" db="EMBL/GenBank/DDBJ databases">
        <authorList>
            <person name="Fouks B."/>
        </authorList>
    </citation>
    <scope>NUCLEOTIDE SEQUENCE</scope>
    <source>
        <strain evidence="1">Stay&amp;Tobe</strain>
        <tissue evidence="1">Testes</tissue>
    </source>
</reference>
<protein>
    <submittedName>
        <fullName evidence="1">Uncharacterized protein</fullName>
    </submittedName>
</protein>
<proteinExistence type="predicted"/>
<name>A0AAD8AIZ1_DIPPU</name>
<dbReference type="AlphaFoldDB" id="A0AAD8AIZ1"/>
<keyword evidence="2" id="KW-1185">Reference proteome</keyword>
<dbReference type="Proteomes" id="UP001233999">
    <property type="component" value="Unassembled WGS sequence"/>
</dbReference>
<comment type="caution">
    <text evidence="1">The sequence shown here is derived from an EMBL/GenBank/DDBJ whole genome shotgun (WGS) entry which is preliminary data.</text>
</comment>
<feature type="non-terminal residue" evidence="1">
    <location>
        <position position="1"/>
    </location>
</feature>
<accession>A0AAD8AIZ1</accession>
<dbReference type="EMBL" id="JASPKZ010000455">
    <property type="protein sequence ID" value="KAJ9600054.1"/>
    <property type="molecule type" value="Genomic_DNA"/>
</dbReference>
<sequence length="103" mass="11969">MGIIYSFYVLTTLESIVQETFEKHEEPGLDDDQFAYFLVELIEQKYWNGLEDFSENTLDLEDFATCNQKLTRAGCSEDFEIANESSEEHNIYEYRMSGKSGPN</sequence>